<gene>
    <name evidence="2" type="ORF">AVDCRST_MAG56-1786</name>
</gene>
<feature type="compositionally biased region" description="Basic and acidic residues" evidence="1">
    <location>
        <begin position="64"/>
        <end position="73"/>
    </location>
</feature>
<evidence type="ECO:0000313" key="2">
    <source>
        <dbReference type="EMBL" id="CAA9247993.1"/>
    </source>
</evidence>
<proteinExistence type="predicted"/>
<feature type="compositionally biased region" description="Basic residues" evidence="1">
    <location>
        <begin position="34"/>
        <end position="46"/>
    </location>
</feature>
<accession>A0A6J4IED0</accession>
<evidence type="ECO:0000256" key="1">
    <source>
        <dbReference type="SAM" id="MobiDB-lite"/>
    </source>
</evidence>
<dbReference type="AlphaFoldDB" id="A0A6J4IED0"/>
<feature type="region of interest" description="Disordered" evidence="1">
    <location>
        <begin position="1"/>
        <end position="73"/>
    </location>
</feature>
<reference evidence="2" key="1">
    <citation type="submission" date="2020-02" db="EMBL/GenBank/DDBJ databases">
        <authorList>
            <person name="Meier V. D."/>
        </authorList>
    </citation>
    <scope>NUCLEOTIDE SEQUENCE</scope>
    <source>
        <strain evidence="2">AVDCRST_MAG56</strain>
    </source>
</reference>
<feature type="compositionally biased region" description="Basic residues" evidence="1">
    <location>
        <begin position="1"/>
        <end position="16"/>
    </location>
</feature>
<sequence>DQHRHPHLQRSRRHCRPGTLPSPGGRPGGVLRNRGGRRWQHRRHAATGRQSGSGRAGQPPQGPRRADERRGGR</sequence>
<dbReference type="EMBL" id="CADCTQ010000165">
    <property type="protein sequence ID" value="CAA9247993.1"/>
    <property type="molecule type" value="Genomic_DNA"/>
</dbReference>
<name>A0A6J4IED0_9SPHI</name>
<protein>
    <submittedName>
        <fullName evidence="2">Uncharacterized protein</fullName>
    </submittedName>
</protein>
<organism evidence="2">
    <name type="scientific">uncultured Cytophagales bacterium</name>
    <dbReference type="NCBI Taxonomy" id="158755"/>
    <lineage>
        <taxon>Bacteria</taxon>
        <taxon>Pseudomonadati</taxon>
        <taxon>Bacteroidota</taxon>
        <taxon>Sphingobacteriia</taxon>
        <taxon>Sphingobacteriales</taxon>
        <taxon>environmental samples</taxon>
    </lineage>
</organism>
<feature type="non-terminal residue" evidence="2">
    <location>
        <position position="1"/>
    </location>
</feature>
<feature type="non-terminal residue" evidence="2">
    <location>
        <position position="73"/>
    </location>
</feature>